<proteinExistence type="predicted"/>
<evidence type="ECO:0000313" key="2">
    <source>
        <dbReference type="Proteomes" id="UP001352852"/>
    </source>
</evidence>
<sequence>MILASPSSLAALSLRSGADAEDYQLQSEQRRLNKVKLSVGNVVMNMSGLQRLVVSLHLYLETISFKLSHLNSGMGTRSPGGASGCEVRFKITFIEQIQKGE</sequence>
<organism evidence="1 2">
    <name type="scientific">Characodon lateralis</name>
    <dbReference type="NCBI Taxonomy" id="208331"/>
    <lineage>
        <taxon>Eukaryota</taxon>
        <taxon>Metazoa</taxon>
        <taxon>Chordata</taxon>
        <taxon>Craniata</taxon>
        <taxon>Vertebrata</taxon>
        <taxon>Euteleostomi</taxon>
        <taxon>Actinopterygii</taxon>
        <taxon>Neopterygii</taxon>
        <taxon>Teleostei</taxon>
        <taxon>Neoteleostei</taxon>
        <taxon>Acanthomorphata</taxon>
        <taxon>Ovalentaria</taxon>
        <taxon>Atherinomorphae</taxon>
        <taxon>Cyprinodontiformes</taxon>
        <taxon>Goodeidae</taxon>
        <taxon>Characodon</taxon>
    </lineage>
</organism>
<protein>
    <submittedName>
        <fullName evidence="1">Uncharacterized protein</fullName>
    </submittedName>
</protein>
<reference evidence="1 2" key="1">
    <citation type="submission" date="2021-06" db="EMBL/GenBank/DDBJ databases">
        <authorList>
            <person name="Palmer J.M."/>
        </authorList>
    </citation>
    <scope>NUCLEOTIDE SEQUENCE [LARGE SCALE GENOMIC DNA]</scope>
    <source>
        <strain evidence="1 2">CL_MEX2019</strain>
        <tissue evidence="1">Muscle</tissue>
    </source>
</reference>
<dbReference type="EMBL" id="JAHUTJ010037888">
    <property type="protein sequence ID" value="MED6279135.1"/>
    <property type="molecule type" value="Genomic_DNA"/>
</dbReference>
<keyword evidence="2" id="KW-1185">Reference proteome</keyword>
<evidence type="ECO:0000313" key="1">
    <source>
        <dbReference type="EMBL" id="MED6279135.1"/>
    </source>
</evidence>
<gene>
    <name evidence="1" type="ORF">CHARACLAT_031466</name>
</gene>
<name>A0ABU7DYY8_9TELE</name>
<comment type="caution">
    <text evidence="1">The sequence shown here is derived from an EMBL/GenBank/DDBJ whole genome shotgun (WGS) entry which is preliminary data.</text>
</comment>
<dbReference type="Proteomes" id="UP001352852">
    <property type="component" value="Unassembled WGS sequence"/>
</dbReference>
<accession>A0ABU7DYY8</accession>